<dbReference type="RefSeq" id="WP_132701984.1">
    <property type="nucleotide sequence ID" value="NZ_SLZR01000010.1"/>
</dbReference>
<evidence type="ECO:0000313" key="2">
    <source>
        <dbReference type="Proteomes" id="UP000295793"/>
    </source>
</evidence>
<organism evidence="1 2">
    <name type="scientific">Reinekea marinisedimentorum</name>
    <dbReference type="NCBI Taxonomy" id="230495"/>
    <lineage>
        <taxon>Bacteria</taxon>
        <taxon>Pseudomonadati</taxon>
        <taxon>Pseudomonadota</taxon>
        <taxon>Gammaproteobacteria</taxon>
        <taxon>Oceanospirillales</taxon>
        <taxon>Saccharospirillaceae</taxon>
        <taxon>Reinekea</taxon>
    </lineage>
</organism>
<proteinExistence type="predicted"/>
<accession>A0A4R3I461</accession>
<dbReference type="SUPFAM" id="SSF56349">
    <property type="entry name" value="DNA breaking-rejoining enzymes"/>
    <property type="match status" value="1"/>
</dbReference>
<keyword evidence="2" id="KW-1185">Reference proteome</keyword>
<dbReference type="AlphaFoldDB" id="A0A4R3I461"/>
<dbReference type="Proteomes" id="UP000295793">
    <property type="component" value="Unassembled WGS sequence"/>
</dbReference>
<comment type="caution">
    <text evidence="1">The sequence shown here is derived from an EMBL/GenBank/DDBJ whole genome shotgun (WGS) entry which is preliminary data.</text>
</comment>
<dbReference type="InterPro" id="IPR011010">
    <property type="entry name" value="DNA_brk_join_enz"/>
</dbReference>
<reference evidence="1 2" key="1">
    <citation type="submission" date="2019-03" db="EMBL/GenBank/DDBJ databases">
        <title>Genomic Encyclopedia of Archaeal and Bacterial Type Strains, Phase II (KMG-II): from individual species to whole genera.</title>
        <authorList>
            <person name="Goeker M."/>
        </authorList>
    </citation>
    <scope>NUCLEOTIDE SEQUENCE [LARGE SCALE GENOMIC DNA]</scope>
    <source>
        <strain evidence="1 2">DSM 15388</strain>
    </source>
</reference>
<gene>
    <name evidence="1" type="ORF">BCF53_1102</name>
</gene>
<name>A0A4R3I461_9GAMM</name>
<sequence>MSSSAVLLNFLHKNEADNALVSISSRLNDALPPGVSFTDDQWNIIDWFKRPGNSKVRNLDFSLIQNQELKLAIKTYLVEKRLLSYQEGNGLAAILPPLCLIDEALGARPFNKITNAVFEETQELIQQRYNKSVPYRMAGYLELFGKWLAINFGLRITYTKKLNSNYYHGRKATDEDRENKLIHPHILVDLINANQREDLIERDKFYLSVFTLLIGTGFRINELATLPEDSLIEEGDRLGIRFFPEKKPKLDVRWIPNDWHETVKDAYERILRLTDSGRTLAAEKRKSPGLDWTRIMQDPDATRYFVIEFCHQWTSNLDHHLLIQGRAWFQSERRYIDIISLIGELGSKSAASRLLKVSRHTVDYLLDCQLRAGQGLLPRKAQGRCKGERTDWDTDSRVISMARLFEHTNISKFTNKECHEIAIKLIEDARDNYQLKGKTYPLPESNSKLEKQFQRKERPIIKDDEENAVLWPEEALLVIPKYSLTSKRRTKHNEYYFVSDGGISRWLCGELRSLGTGKEEDSVFSRLNIIDPKTEAIAKFTSHDIRHWLTTYYLEGGMPSEQVALLFNRSEAQNHVYDQTLSTTRLKSLKNSIKEGNAIGHVADTYSNIATYSRKQAEEYLEACTLQMNLMPHGGCSLNWGMESCQNHNACFNSPEGVCKSLCLDLNDPETKKEVVQLHKEAASALLYIPETSPQHSHYQSIKQNIESTGVLNHE</sequence>
<protein>
    <recommendedName>
        <fullName evidence="3">Phage integrase family protein</fullName>
    </recommendedName>
</protein>
<dbReference type="EMBL" id="SLZR01000010">
    <property type="protein sequence ID" value="TCS40086.1"/>
    <property type="molecule type" value="Genomic_DNA"/>
</dbReference>
<evidence type="ECO:0008006" key="3">
    <source>
        <dbReference type="Google" id="ProtNLM"/>
    </source>
</evidence>
<dbReference type="OrthoDB" id="6725579at2"/>
<dbReference type="GO" id="GO:0003677">
    <property type="term" value="F:DNA binding"/>
    <property type="evidence" value="ECO:0007669"/>
    <property type="project" value="InterPro"/>
</dbReference>
<evidence type="ECO:0000313" key="1">
    <source>
        <dbReference type="EMBL" id="TCS40086.1"/>
    </source>
</evidence>